<evidence type="ECO:0000313" key="2">
    <source>
        <dbReference type="Proteomes" id="UP000180252"/>
    </source>
</evidence>
<sequence>MRKVVVTPLIILINIVFINVALGQNQIKYKTYNQGNFEKNKVFEEVYNLCNYKDYRCFSSVKDTLTYFVDDRNYKGIINYGVTFRSKNYRNFNFVEHLSMCFLKVEVTKCDYNPKDNVLSIEGFVSGNDDWGWNVLLKGKKEKKYVDIFLGEKTDTINTRYLGKLVNKDSIEVKLNNKETNEFTVLDKFPAFYFKKYSHYRTILGNRFPFKISGKVTSKTLLVFGSGETYSEIFDLGAMIFDLKKNDLKKNDRRKILKKEELDCRPLIHANKLIADIEREKVQKQEINYYTYTQNAENFILARQYGRAKEQYNLLAQKYPVLFARDIHNAIRCAILSRDYKNAFWWGEKLALKGIEFPYFNSKIFAVMRKNPEWKSFSVKYDSVSKNTQHKWNLNLKKELTNLLNEDQAEYGLENRKSARILHETTERVSGKLIDLLKKEGYPSEEKIGSLVVRDTVLVPFPSFNILIIHALQQKPDNLSILNELLDKSSNALEYDVKRRVKNMLGEGSCLRIYKGNLYNSKSCGGNDLEIRKISFMFSNPKGFIMDYGNFVIEAHDSKYPEEVDDYYKQNYNLIMKLTDDWEFYEKY</sequence>
<name>A0A1S1IYC6_9FLAO</name>
<protein>
    <submittedName>
        <fullName evidence="1">Uncharacterized protein</fullName>
    </submittedName>
</protein>
<dbReference type="EMBL" id="MIKE01000028">
    <property type="protein sequence ID" value="OHT43372.1"/>
    <property type="molecule type" value="Genomic_DNA"/>
</dbReference>
<reference evidence="2" key="1">
    <citation type="submission" date="2016-09" db="EMBL/GenBank/DDBJ databases">
        <authorList>
            <person name="Chen S."/>
            <person name="Walker E."/>
        </authorList>
    </citation>
    <scope>NUCLEOTIDE SEQUENCE [LARGE SCALE GENOMIC DNA]</scope>
    <source>
        <strain evidence="2">MSU</strain>
    </source>
</reference>
<organism evidence="1 2">
    <name type="scientific">Flavobacterium tructae</name>
    <dbReference type="NCBI Taxonomy" id="1114873"/>
    <lineage>
        <taxon>Bacteria</taxon>
        <taxon>Pseudomonadati</taxon>
        <taxon>Bacteroidota</taxon>
        <taxon>Flavobacteriia</taxon>
        <taxon>Flavobacteriales</taxon>
        <taxon>Flavobacteriaceae</taxon>
        <taxon>Flavobacterium</taxon>
    </lineage>
</organism>
<dbReference type="Proteomes" id="UP000180252">
    <property type="component" value="Unassembled WGS sequence"/>
</dbReference>
<accession>A0A1S1IYC6</accession>
<gene>
    <name evidence="1" type="ORF">BHE19_18965</name>
</gene>
<evidence type="ECO:0000313" key="1">
    <source>
        <dbReference type="EMBL" id="OHT43372.1"/>
    </source>
</evidence>
<dbReference type="RefSeq" id="WP_070908758.1">
    <property type="nucleotide sequence ID" value="NZ_MIKE01000028.1"/>
</dbReference>
<comment type="caution">
    <text evidence="1">The sequence shown here is derived from an EMBL/GenBank/DDBJ whole genome shotgun (WGS) entry which is preliminary data.</text>
</comment>
<dbReference type="AlphaFoldDB" id="A0A1S1IYC6"/>
<proteinExistence type="predicted"/>
<dbReference type="STRING" id="1278819.BHE19_18965"/>